<dbReference type="SUPFAM" id="SSF46785">
    <property type="entry name" value="Winged helix' DNA-binding domain"/>
    <property type="match status" value="1"/>
</dbReference>
<proteinExistence type="predicted"/>
<dbReference type="InterPro" id="IPR036390">
    <property type="entry name" value="WH_DNA-bd_sf"/>
</dbReference>
<reference evidence="6 7" key="1">
    <citation type="submission" date="2016-02" db="EMBL/GenBank/DDBJ databases">
        <title>Complete genome of Sinomonas atrocyanea KCTC 3377.</title>
        <authorList>
            <person name="Kim K.M."/>
        </authorList>
    </citation>
    <scope>NUCLEOTIDE SEQUENCE [LARGE SCALE GENOMIC DNA]</scope>
    <source>
        <strain evidence="6 7">KCTC 3377</strain>
    </source>
</reference>
<keyword evidence="1" id="KW-0805">Transcription regulation</keyword>
<dbReference type="GO" id="GO:0003700">
    <property type="term" value="F:DNA-binding transcription factor activity"/>
    <property type="evidence" value="ECO:0007669"/>
    <property type="project" value="TreeGrafter"/>
</dbReference>
<gene>
    <name evidence="6" type="ORF">SA2016_2232</name>
</gene>
<evidence type="ECO:0000313" key="7">
    <source>
        <dbReference type="Proteomes" id="UP000070134"/>
    </source>
</evidence>
<dbReference type="InterPro" id="IPR014757">
    <property type="entry name" value="Tscrpt_reg_IclR_C"/>
</dbReference>
<dbReference type="GO" id="GO:0003677">
    <property type="term" value="F:DNA binding"/>
    <property type="evidence" value="ECO:0007669"/>
    <property type="project" value="UniProtKB-KW"/>
</dbReference>
<dbReference type="Gene3D" id="1.10.10.10">
    <property type="entry name" value="Winged helix-like DNA-binding domain superfamily/Winged helix DNA-binding domain"/>
    <property type="match status" value="1"/>
</dbReference>
<sequence length="241" mass="24989">MAGSMAVNRCIELLAILAAHPSEPMAATEIANVLGAARGSVVSVCTALEMGGLLERGADGYRLGRRLAELGGAYVNSFPEVRSFHEACARSSIAARELVQLVLLDGPQVLVMARHEGKAPLMASGRPGDRLPAVSTAAGRALLASLPDGDPRVSRQVKEELPQIRAKGFALKARELHPAVTAIAAAVPSETSSPSFAVSLSLMGVRLTEEEASAYGRVAQSIAAQTARSPLRLSGASSRAS</sequence>
<evidence type="ECO:0000256" key="3">
    <source>
        <dbReference type="ARBA" id="ARBA00023163"/>
    </source>
</evidence>
<dbReference type="Pfam" id="PF01614">
    <property type="entry name" value="IclR_C"/>
    <property type="match status" value="1"/>
</dbReference>
<dbReference type="RefSeq" id="WP_066498034.1">
    <property type="nucleotide sequence ID" value="NZ_BJMO01000035.1"/>
</dbReference>
<feature type="domain" description="HTH iclR-type" evidence="4">
    <location>
        <begin position="4"/>
        <end position="65"/>
    </location>
</feature>
<evidence type="ECO:0008006" key="8">
    <source>
        <dbReference type="Google" id="ProtNLM"/>
    </source>
</evidence>
<dbReference type="PROSITE" id="PS51077">
    <property type="entry name" value="HTH_ICLR"/>
    <property type="match status" value="1"/>
</dbReference>
<dbReference type="AlphaFoldDB" id="A0A127A1Z7"/>
<dbReference type="InterPro" id="IPR005471">
    <property type="entry name" value="Tscrpt_reg_IclR_N"/>
</dbReference>
<dbReference type="KEGG" id="satk:SA2016_2232"/>
<dbReference type="STRING" id="37927.SA2016_2232"/>
<dbReference type="PANTHER" id="PTHR30136">
    <property type="entry name" value="HELIX-TURN-HELIX TRANSCRIPTIONAL REGULATOR, ICLR FAMILY"/>
    <property type="match status" value="1"/>
</dbReference>
<name>A0A127A1Z7_9MICC</name>
<dbReference type="GO" id="GO:0045892">
    <property type="term" value="P:negative regulation of DNA-templated transcription"/>
    <property type="evidence" value="ECO:0007669"/>
    <property type="project" value="TreeGrafter"/>
</dbReference>
<dbReference type="InterPro" id="IPR050707">
    <property type="entry name" value="HTH_MetabolicPath_Reg"/>
</dbReference>
<evidence type="ECO:0000259" key="5">
    <source>
        <dbReference type="PROSITE" id="PS51078"/>
    </source>
</evidence>
<evidence type="ECO:0000256" key="2">
    <source>
        <dbReference type="ARBA" id="ARBA00023125"/>
    </source>
</evidence>
<organism evidence="6 7">
    <name type="scientific">Sinomonas atrocyanea</name>
    <dbReference type="NCBI Taxonomy" id="37927"/>
    <lineage>
        <taxon>Bacteria</taxon>
        <taxon>Bacillati</taxon>
        <taxon>Actinomycetota</taxon>
        <taxon>Actinomycetes</taxon>
        <taxon>Micrococcales</taxon>
        <taxon>Micrococcaceae</taxon>
        <taxon>Sinomonas</taxon>
    </lineage>
</organism>
<accession>A0A127A1Z7</accession>
<keyword evidence="7" id="KW-1185">Reference proteome</keyword>
<dbReference type="InterPro" id="IPR036388">
    <property type="entry name" value="WH-like_DNA-bd_sf"/>
</dbReference>
<dbReference type="EMBL" id="CP014518">
    <property type="protein sequence ID" value="AMM32901.1"/>
    <property type="molecule type" value="Genomic_DNA"/>
</dbReference>
<evidence type="ECO:0000256" key="1">
    <source>
        <dbReference type="ARBA" id="ARBA00023015"/>
    </source>
</evidence>
<dbReference type="Gene3D" id="3.30.450.40">
    <property type="match status" value="2"/>
</dbReference>
<evidence type="ECO:0000313" key="6">
    <source>
        <dbReference type="EMBL" id="AMM32901.1"/>
    </source>
</evidence>
<keyword evidence="3" id="KW-0804">Transcription</keyword>
<dbReference type="PANTHER" id="PTHR30136:SF24">
    <property type="entry name" value="HTH-TYPE TRANSCRIPTIONAL REPRESSOR ALLR"/>
    <property type="match status" value="1"/>
</dbReference>
<protein>
    <recommendedName>
        <fullName evidence="8">IclR family transcriptional regulator</fullName>
    </recommendedName>
</protein>
<keyword evidence="2" id="KW-0238">DNA-binding</keyword>
<dbReference type="Proteomes" id="UP000070134">
    <property type="component" value="Chromosome"/>
</dbReference>
<dbReference type="Pfam" id="PF09339">
    <property type="entry name" value="HTH_IclR"/>
    <property type="match status" value="1"/>
</dbReference>
<evidence type="ECO:0000259" key="4">
    <source>
        <dbReference type="PROSITE" id="PS51077"/>
    </source>
</evidence>
<dbReference type="InterPro" id="IPR029016">
    <property type="entry name" value="GAF-like_dom_sf"/>
</dbReference>
<dbReference type="SUPFAM" id="SSF55781">
    <property type="entry name" value="GAF domain-like"/>
    <property type="match status" value="1"/>
</dbReference>
<dbReference type="PROSITE" id="PS51078">
    <property type="entry name" value="ICLR_ED"/>
    <property type="match status" value="1"/>
</dbReference>
<feature type="domain" description="IclR-ED" evidence="5">
    <location>
        <begin position="66"/>
        <end position="236"/>
    </location>
</feature>